<protein>
    <submittedName>
        <fullName evidence="1">YtzI protein</fullName>
    </submittedName>
</protein>
<name>A0ABR9QIR5_9BACI</name>
<comment type="caution">
    <text evidence="1">The sequence shown here is derived from an EMBL/GenBank/DDBJ whole genome shotgun (WGS) entry which is preliminary data.</text>
</comment>
<proteinExistence type="predicted"/>
<sequence length="52" mass="5981">MYTVLIISIIIVFIVLILALITTSKAYGFKHTIDEPDQQSITKKEKDNQKEE</sequence>
<evidence type="ECO:0000313" key="2">
    <source>
        <dbReference type="Proteomes" id="UP001516662"/>
    </source>
</evidence>
<dbReference type="InterPro" id="IPR047753">
    <property type="entry name" value="YtzI-like"/>
</dbReference>
<dbReference type="Proteomes" id="UP001516662">
    <property type="component" value="Unassembled WGS sequence"/>
</dbReference>
<dbReference type="RefSeq" id="WP_193536019.1">
    <property type="nucleotide sequence ID" value="NZ_JADCLJ010000019.1"/>
</dbReference>
<gene>
    <name evidence="1" type="primary">ytzI</name>
    <name evidence="1" type="ORF">IMZ08_10020</name>
</gene>
<reference evidence="1 2" key="1">
    <citation type="submission" date="2020-10" db="EMBL/GenBank/DDBJ databases">
        <title>Bacillus sp. HD4P25, an endophyte from a halophyte.</title>
        <authorList>
            <person name="Sun J.-Q."/>
        </authorList>
    </citation>
    <scope>NUCLEOTIDE SEQUENCE [LARGE SCALE GENOMIC DNA]</scope>
    <source>
        <strain evidence="1 2">YIM 93174</strain>
    </source>
</reference>
<accession>A0ABR9QIR5</accession>
<dbReference type="EMBL" id="JADCLJ010000019">
    <property type="protein sequence ID" value="MBE4908393.1"/>
    <property type="molecule type" value="Genomic_DNA"/>
</dbReference>
<organism evidence="1 2">
    <name type="scientific">Litchfieldia luteola</name>
    <dbReference type="NCBI Taxonomy" id="682179"/>
    <lineage>
        <taxon>Bacteria</taxon>
        <taxon>Bacillati</taxon>
        <taxon>Bacillota</taxon>
        <taxon>Bacilli</taxon>
        <taxon>Bacillales</taxon>
        <taxon>Bacillaceae</taxon>
        <taxon>Litchfieldia</taxon>
    </lineage>
</organism>
<evidence type="ECO:0000313" key="1">
    <source>
        <dbReference type="EMBL" id="MBE4908393.1"/>
    </source>
</evidence>
<dbReference type="NCBIfam" id="NF033232">
    <property type="entry name" value="small_YtzI"/>
    <property type="match status" value="1"/>
</dbReference>
<keyword evidence="2" id="KW-1185">Reference proteome</keyword>